<feature type="signal peptide" evidence="2">
    <location>
        <begin position="1"/>
        <end position="21"/>
    </location>
</feature>
<evidence type="ECO:0000313" key="5">
    <source>
        <dbReference type="Proteomes" id="UP001485226"/>
    </source>
</evidence>
<dbReference type="InterPro" id="IPR000866">
    <property type="entry name" value="AhpC/TSA"/>
</dbReference>
<proteinExistence type="predicted"/>
<evidence type="ECO:0000256" key="1">
    <source>
        <dbReference type="ARBA" id="ARBA00023284"/>
    </source>
</evidence>
<protein>
    <submittedName>
        <fullName evidence="4">TlpA disulfide reductase family protein</fullName>
    </submittedName>
</protein>
<dbReference type="InterPro" id="IPR013766">
    <property type="entry name" value="Thioredoxin_domain"/>
</dbReference>
<dbReference type="RefSeq" id="WP_341692160.1">
    <property type="nucleotide sequence ID" value="NZ_JBBYHS010000009.1"/>
</dbReference>
<evidence type="ECO:0000313" key="4">
    <source>
        <dbReference type="EMBL" id="MEL1254126.1"/>
    </source>
</evidence>
<dbReference type="Gene3D" id="3.40.30.10">
    <property type="entry name" value="Glutaredoxin"/>
    <property type="match status" value="1"/>
</dbReference>
<reference evidence="4 5" key="1">
    <citation type="submission" date="2024-04" db="EMBL/GenBank/DDBJ databases">
        <title>Flavobacterium sp. DGU38 16S ribosomal RNA gene Genome sequencing and assembly.</title>
        <authorList>
            <person name="Park S."/>
        </authorList>
    </citation>
    <scope>NUCLEOTIDE SEQUENCE [LARGE SCALE GENOMIC DNA]</scope>
    <source>
        <strain evidence="4 5">DGU38</strain>
    </source>
</reference>
<dbReference type="PANTHER" id="PTHR42852:SF13">
    <property type="entry name" value="PROTEIN DIPZ"/>
    <property type="match status" value="1"/>
</dbReference>
<dbReference type="InterPro" id="IPR017937">
    <property type="entry name" value="Thioredoxin_CS"/>
</dbReference>
<keyword evidence="1" id="KW-0676">Redox-active center</keyword>
<dbReference type="InterPro" id="IPR050553">
    <property type="entry name" value="Thioredoxin_ResA/DsbE_sf"/>
</dbReference>
<organism evidence="4 5">
    <name type="scientific">Flavobacterium calami</name>
    <dbReference type="NCBI Taxonomy" id="3139144"/>
    <lineage>
        <taxon>Bacteria</taxon>
        <taxon>Pseudomonadati</taxon>
        <taxon>Bacteroidota</taxon>
        <taxon>Flavobacteriia</taxon>
        <taxon>Flavobacteriales</taxon>
        <taxon>Flavobacteriaceae</taxon>
        <taxon>Flavobacterium</taxon>
    </lineage>
</organism>
<evidence type="ECO:0000256" key="2">
    <source>
        <dbReference type="SAM" id="SignalP"/>
    </source>
</evidence>
<dbReference type="CDD" id="cd02966">
    <property type="entry name" value="TlpA_like_family"/>
    <property type="match status" value="1"/>
</dbReference>
<keyword evidence="2" id="KW-0732">Signal</keyword>
<gene>
    <name evidence="4" type="ORF">AAEO57_10090</name>
</gene>
<dbReference type="PANTHER" id="PTHR42852">
    <property type="entry name" value="THIOL:DISULFIDE INTERCHANGE PROTEIN DSBE"/>
    <property type="match status" value="1"/>
</dbReference>
<keyword evidence="5" id="KW-1185">Reference proteome</keyword>
<dbReference type="InterPro" id="IPR036249">
    <property type="entry name" value="Thioredoxin-like_sf"/>
</dbReference>
<comment type="caution">
    <text evidence="4">The sequence shown here is derived from an EMBL/GenBank/DDBJ whole genome shotgun (WGS) entry which is preliminary data.</text>
</comment>
<dbReference type="SUPFAM" id="SSF52833">
    <property type="entry name" value="Thioredoxin-like"/>
    <property type="match status" value="1"/>
</dbReference>
<dbReference type="EMBL" id="JBBYHS010000009">
    <property type="protein sequence ID" value="MEL1254126.1"/>
    <property type="molecule type" value="Genomic_DNA"/>
</dbReference>
<feature type="chain" id="PRO_5045413349" evidence="2">
    <location>
        <begin position="22"/>
        <end position="349"/>
    </location>
</feature>
<evidence type="ECO:0000259" key="3">
    <source>
        <dbReference type="PROSITE" id="PS51352"/>
    </source>
</evidence>
<dbReference type="Proteomes" id="UP001485226">
    <property type="component" value="Unassembled WGS sequence"/>
</dbReference>
<dbReference type="PROSITE" id="PS51352">
    <property type="entry name" value="THIOREDOXIN_2"/>
    <property type="match status" value="1"/>
</dbReference>
<dbReference type="PROSITE" id="PS00194">
    <property type="entry name" value="THIOREDOXIN_1"/>
    <property type="match status" value="1"/>
</dbReference>
<feature type="domain" description="Thioredoxin" evidence="3">
    <location>
        <begin position="42"/>
        <end position="182"/>
    </location>
</feature>
<name>A0ABU9IPH6_9FLAO</name>
<sequence length="349" mass="38848">MKTIKKIILAITLALPLVGSAQEIASVTKETRGFYGGAYSESNNGKPIKPFSMTTTDGKKINSGDLKGKVVVLDFWSTWCAPCRDLTKQLNDSLAEYNGDKFLMIGVNYMESVKKGNPLKYWQEKGYKFPMTINNDAYGKSIGAGNPTIIVIDQEGIIRGRFDSYTDVASTEIKTLVWALMEKPEISVEEAVMAGRNKEYVKAVYLADQVMKKDTVQGRELAGEKFSALLHISEWTAVEYIKQVIKESKKEELEQNLTNAAISIAQTDGIQSGKIYLYAAELFEKLIVDYKLGENMVVQDQMGRCYFKAGEKQKALAAAVKSLSIAEKDNEAPETLKYLKGVLDNYKKS</sequence>
<dbReference type="Pfam" id="PF00578">
    <property type="entry name" value="AhpC-TSA"/>
    <property type="match status" value="1"/>
</dbReference>
<accession>A0ABU9IPH6</accession>